<dbReference type="Proteomes" id="UP001165960">
    <property type="component" value="Unassembled WGS sequence"/>
</dbReference>
<protein>
    <submittedName>
        <fullName evidence="1">Uncharacterized protein</fullName>
    </submittedName>
</protein>
<name>A0ACC2T119_9FUNG</name>
<organism evidence="1 2">
    <name type="scientific">Entomophthora muscae</name>
    <dbReference type="NCBI Taxonomy" id="34485"/>
    <lineage>
        <taxon>Eukaryota</taxon>
        <taxon>Fungi</taxon>
        <taxon>Fungi incertae sedis</taxon>
        <taxon>Zoopagomycota</taxon>
        <taxon>Entomophthoromycotina</taxon>
        <taxon>Entomophthoromycetes</taxon>
        <taxon>Entomophthorales</taxon>
        <taxon>Entomophthoraceae</taxon>
        <taxon>Entomophthora</taxon>
    </lineage>
</organism>
<dbReference type="EMBL" id="QTSX02003781">
    <property type="protein sequence ID" value="KAJ9068136.1"/>
    <property type="molecule type" value="Genomic_DNA"/>
</dbReference>
<accession>A0ACC2T119</accession>
<evidence type="ECO:0000313" key="2">
    <source>
        <dbReference type="Proteomes" id="UP001165960"/>
    </source>
</evidence>
<reference evidence="1" key="1">
    <citation type="submission" date="2022-04" db="EMBL/GenBank/DDBJ databases">
        <title>Genome of the entomopathogenic fungus Entomophthora muscae.</title>
        <authorList>
            <person name="Elya C."/>
            <person name="Lovett B.R."/>
            <person name="Lee E."/>
            <person name="Macias A.M."/>
            <person name="Hajek A.E."/>
            <person name="De Bivort B.L."/>
            <person name="Kasson M.T."/>
            <person name="De Fine Licht H.H."/>
            <person name="Stajich J.E."/>
        </authorList>
    </citation>
    <scope>NUCLEOTIDE SEQUENCE</scope>
    <source>
        <strain evidence="1">Berkeley</strain>
    </source>
</reference>
<keyword evidence="2" id="KW-1185">Reference proteome</keyword>
<gene>
    <name evidence="1" type="ORF">DSO57_1031731</name>
</gene>
<evidence type="ECO:0000313" key="1">
    <source>
        <dbReference type="EMBL" id="KAJ9068136.1"/>
    </source>
</evidence>
<sequence>MMTPSSRLSKKQTRFPTFIIMIAYVCSQAQHFPTKHQIECSDDSSDDGASLSTCTVKAYNSSGTLTNRSSHHNLSPDAERALESLQTQVAALNERLEVMRYQLERRDLTQVKKPSSGWKSVAMGFLRNALINLMVVGFITMRGSQGQSPSKRMLFFQLIFPFSSFLKLILKTMQKLIR</sequence>
<proteinExistence type="predicted"/>
<comment type="caution">
    <text evidence="1">The sequence shown here is derived from an EMBL/GenBank/DDBJ whole genome shotgun (WGS) entry which is preliminary data.</text>
</comment>